<organism evidence="2 3">
    <name type="scientific">Comamonas endophytica</name>
    <dbReference type="NCBI Taxonomy" id="2949090"/>
    <lineage>
        <taxon>Bacteria</taxon>
        <taxon>Pseudomonadati</taxon>
        <taxon>Pseudomonadota</taxon>
        <taxon>Betaproteobacteria</taxon>
        <taxon>Burkholderiales</taxon>
        <taxon>Comamonadaceae</taxon>
        <taxon>Comamonas</taxon>
    </lineage>
</organism>
<feature type="transmembrane region" description="Helical" evidence="1">
    <location>
        <begin position="273"/>
        <end position="292"/>
    </location>
</feature>
<keyword evidence="1" id="KW-0472">Membrane</keyword>
<evidence type="ECO:0000256" key="1">
    <source>
        <dbReference type="SAM" id="Phobius"/>
    </source>
</evidence>
<feature type="transmembrane region" description="Helical" evidence="1">
    <location>
        <begin position="371"/>
        <end position="390"/>
    </location>
</feature>
<feature type="transmembrane region" description="Helical" evidence="1">
    <location>
        <begin position="40"/>
        <end position="61"/>
    </location>
</feature>
<evidence type="ECO:0008006" key="4">
    <source>
        <dbReference type="Google" id="ProtNLM"/>
    </source>
</evidence>
<reference evidence="2" key="1">
    <citation type="submission" date="2022-09" db="EMBL/GenBank/DDBJ databases">
        <title>The complete genome of Acidovorax sp. 5MLIR.</title>
        <authorList>
            <person name="Liu L."/>
            <person name="Yue J."/>
            <person name="Yang F."/>
            <person name="Yuan J."/>
            <person name="Li L."/>
        </authorList>
    </citation>
    <scope>NUCLEOTIDE SEQUENCE</scope>
    <source>
        <strain evidence="2">5MLIR</strain>
    </source>
</reference>
<feature type="transmembrane region" description="Helical" evidence="1">
    <location>
        <begin position="322"/>
        <end position="341"/>
    </location>
</feature>
<keyword evidence="1" id="KW-0812">Transmembrane</keyword>
<feature type="transmembrane region" description="Helical" evidence="1">
    <location>
        <begin position="12"/>
        <end position="34"/>
    </location>
</feature>
<keyword evidence="3" id="KW-1185">Reference proteome</keyword>
<evidence type="ECO:0000313" key="2">
    <source>
        <dbReference type="EMBL" id="UYG50493.1"/>
    </source>
</evidence>
<dbReference type="EMBL" id="CP106881">
    <property type="protein sequence ID" value="UYG50493.1"/>
    <property type="molecule type" value="Genomic_DNA"/>
</dbReference>
<name>A0ABY6G6F7_9BURK</name>
<dbReference type="RefSeq" id="WP_231041590.1">
    <property type="nucleotide sequence ID" value="NZ_CP106881.1"/>
</dbReference>
<accession>A0ABY6G6F7</accession>
<feature type="transmembrane region" description="Helical" evidence="1">
    <location>
        <begin position="179"/>
        <end position="201"/>
    </location>
</feature>
<feature type="transmembrane region" description="Helical" evidence="1">
    <location>
        <begin position="248"/>
        <end position="267"/>
    </location>
</feature>
<feature type="transmembrane region" description="Helical" evidence="1">
    <location>
        <begin position="347"/>
        <end position="364"/>
    </location>
</feature>
<feature type="transmembrane region" description="Helical" evidence="1">
    <location>
        <begin position="151"/>
        <end position="172"/>
    </location>
</feature>
<evidence type="ECO:0000313" key="3">
    <source>
        <dbReference type="Proteomes" id="UP001162800"/>
    </source>
</evidence>
<feature type="transmembrane region" description="Helical" evidence="1">
    <location>
        <begin position="73"/>
        <end position="91"/>
    </location>
</feature>
<sequence>MQMLTAFDARKLSVAEYAALTLMAVASAAVATLLNKYFPLPQAVFLACWCLVVVLLSLALARSMGNAWQSKNLPAKLFVGFLLIAIFISALKPTSTGFSRHDEIYSWGMWGVQHALGKQPDLYYTGAAYPQFFSYEIASVFLAQGTHFSHFFAKLIAGLPSLLIIIVLGDFVAKSQRSWVNWLTLLLSIGAIASIANLLYWAYADPLASALLITSLALILQYARRRELRLMVLASACALMAALTKQPGLVWCFASLPAMAAYGVWRLGWKKEVLAPCIAAMALAAIWPVFLAPSFASNQGVMDIVTKNGGIVDSVFKSVKTYVLASPGIGFILILPVLLAFRSKPLRFSWLFFVFPYLIIWFALGSYELRHGMHVILMSVLLVMHALTSQYPLVENPASAQQGSGMIERHWMACVSFLLVILSMFLAYHRNADALKDGNRAIFISQFGSDAAEVFDGIVGSQSHVFAFSNYQYGIFFNRTPLFRLDAKEKNVSVQTLRSHLLTSRSAYVFTAGDWDYGSFSANFQALSQMCPEALQLMKKSEVQPQFSIYRVHQESLLSRCQP</sequence>
<proteinExistence type="predicted"/>
<dbReference type="Proteomes" id="UP001162800">
    <property type="component" value="Chromosome"/>
</dbReference>
<protein>
    <recommendedName>
        <fullName evidence="4">Dolichyl-phosphate-mannose-protein mannosyltransferase</fullName>
    </recommendedName>
</protein>
<feature type="transmembrane region" description="Helical" evidence="1">
    <location>
        <begin position="410"/>
        <end position="428"/>
    </location>
</feature>
<keyword evidence="1" id="KW-1133">Transmembrane helix</keyword>
<feature type="transmembrane region" description="Helical" evidence="1">
    <location>
        <begin position="207"/>
        <end position="223"/>
    </location>
</feature>
<gene>
    <name evidence="2" type="ORF">M9799_10305</name>
</gene>